<keyword evidence="4" id="KW-1003">Cell membrane</keyword>
<dbReference type="GO" id="GO:0000155">
    <property type="term" value="F:phosphorelay sensor kinase activity"/>
    <property type="evidence" value="ECO:0007669"/>
    <property type="project" value="InterPro"/>
</dbReference>
<dbReference type="PANTHER" id="PTHR44936:SF9">
    <property type="entry name" value="SENSOR PROTEIN CREC"/>
    <property type="match status" value="1"/>
</dbReference>
<keyword evidence="11" id="KW-1185">Reference proteome</keyword>
<dbReference type="Proteomes" id="UP000029085">
    <property type="component" value="Unassembled WGS sequence"/>
</dbReference>
<dbReference type="PATRIC" id="fig|1121014.3.peg.1569"/>
<comment type="catalytic activity">
    <reaction evidence="1">
        <text>ATP + protein L-histidine = ADP + protein N-phospho-L-histidine.</text>
        <dbReference type="EC" id="2.7.13.3"/>
    </reaction>
</comment>
<dbReference type="SUPFAM" id="SSF47384">
    <property type="entry name" value="Homodimeric domain of signal transducing histidine kinase"/>
    <property type="match status" value="1"/>
</dbReference>
<keyword evidence="9" id="KW-1133">Transmembrane helix</keyword>
<keyword evidence="7" id="KW-0418">Kinase</keyword>
<dbReference type="SUPFAM" id="SSF55874">
    <property type="entry name" value="ATPase domain of HSP90 chaperone/DNA topoisomerase II/histidine kinase"/>
    <property type="match status" value="1"/>
</dbReference>
<dbReference type="RefSeq" id="WP_034223483.1">
    <property type="nucleotide sequence ID" value="NZ_AVCJ01000013.1"/>
</dbReference>
<comment type="caution">
    <text evidence="10">The sequence shown here is derived from an EMBL/GenBank/DDBJ whole genome shotgun (WGS) entry which is preliminary data.</text>
</comment>
<dbReference type="EMBL" id="AVCJ01000013">
    <property type="protein sequence ID" value="KFL36528.1"/>
    <property type="molecule type" value="Genomic_DNA"/>
</dbReference>
<keyword evidence="6" id="KW-0808">Transferase</keyword>
<keyword evidence="8" id="KW-0902">Two-component regulatory system</keyword>
<gene>
    <name evidence="10" type="ORF">N788_12510</name>
</gene>
<evidence type="ECO:0000256" key="4">
    <source>
        <dbReference type="ARBA" id="ARBA00022475"/>
    </source>
</evidence>
<keyword evidence="9" id="KW-0812">Transmembrane</keyword>
<evidence type="ECO:0000313" key="10">
    <source>
        <dbReference type="EMBL" id="KFL36528.1"/>
    </source>
</evidence>
<dbReference type="EC" id="2.7.13.3" evidence="3"/>
<dbReference type="CDD" id="cd00082">
    <property type="entry name" value="HisKA"/>
    <property type="match status" value="1"/>
</dbReference>
<dbReference type="OrthoDB" id="8807260at2"/>
<evidence type="ECO:0000256" key="3">
    <source>
        <dbReference type="ARBA" id="ARBA00012438"/>
    </source>
</evidence>
<evidence type="ECO:0000313" key="11">
    <source>
        <dbReference type="Proteomes" id="UP000029085"/>
    </source>
</evidence>
<evidence type="ECO:0000256" key="9">
    <source>
        <dbReference type="SAM" id="Phobius"/>
    </source>
</evidence>
<dbReference type="InterPro" id="IPR036097">
    <property type="entry name" value="HisK_dim/P_sf"/>
</dbReference>
<evidence type="ECO:0000256" key="2">
    <source>
        <dbReference type="ARBA" id="ARBA00004651"/>
    </source>
</evidence>
<dbReference type="InterPro" id="IPR036890">
    <property type="entry name" value="HATPase_C_sf"/>
</dbReference>
<evidence type="ECO:0000256" key="8">
    <source>
        <dbReference type="ARBA" id="ARBA00023012"/>
    </source>
</evidence>
<organism evidence="10 11">
    <name type="scientific">Arenimonas donghaensis DSM 18148 = HO3-R19</name>
    <dbReference type="NCBI Taxonomy" id="1121014"/>
    <lineage>
        <taxon>Bacteria</taxon>
        <taxon>Pseudomonadati</taxon>
        <taxon>Pseudomonadota</taxon>
        <taxon>Gammaproteobacteria</taxon>
        <taxon>Lysobacterales</taxon>
        <taxon>Lysobacteraceae</taxon>
        <taxon>Arenimonas</taxon>
    </lineage>
</organism>
<proteinExistence type="predicted"/>
<feature type="transmembrane region" description="Helical" evidence="9">
    <location>
        <begin position="132"/>
        <end position="155"/>
    </location>
</feature>
<dbReference type="AlphaFoldDB" id="A0A087MI25"/>
<name>A0A087MI25_9GAMM</name>
<keyword evidence="5" id="KW-0597">Phosphoprotein</keyword>
<comment type="subcellular location">
    <subcellularLocation>
        <location evidence="2">Cell membrane</location>
        <topology evidence="2">Multi-pass membrane protein</topology>
    </subcellularLocation>
</comment>
<accession>A0A087MI25</accession>
<evidence type="ECO:0000256" key="1">
    <source>
        <dbReference type="ARBA" id="ARBA00000085"/>
    </source>
</evidence>
<evidence type="ECO:0000256" key="6">
    <source>
        <dbReference type="ARBA" id="ARBA00022679"/>
    </source>
</evidence>
<evidence type="ECO:0000256" key="7">
    <source>
        <dbReference type="ARBA" id="ARBA00022777"/>
    </source>
</evidence>
<dbReference type="Gene3D" id="1.10.287.130">
    <property type="match status" value="1"/>
</dbReference>
<dbReference type="STRING" id="1121014.N788_12510"/>
<keyword evidence="9" id="KW-0472">Membrane</keyword>
<protein>
    <recommendedName>
        <fullName evidence="3">histidine kinase</fullName>
        <ecNumber evidence="3">2.7.13.3</ecNumber>
    </recommendedName>
</protein>
<feature type="transmembrane region" description="Helical" evidence="9">
    <location>
        <begin position="15"/>
        <end position="37"/>
    </location>
</feature>
<dbReference type="Gene3D" id="3.30.565.10">
    <property type="entry name" value="Histidine kinase-like ATPase, C-terminal domain"/>
    <property type="match status" value="1"/>
</dbReference>
<reference evidence="10 11" key="2">
    <citation type="journal article" date="2015" name="Stand. Genomic Sci.">
        <title>High quality draft genomic sequence of Arenimonas donghaensis DSM 18148(T).</title>
        <authorList>
            <person name="Chen F."/>
            <person name="Wang H."/>
            <person name="Cao Y."/>
            <person name="Li X."/>
            <person name="Wang G."/>
        </authorList>
    </citation>
    <scope>NUCLEOTIDE SEQUENCE [LARGE SCALE GENOMIC DNA]</scope>
    <source>
        <strain evidence="10 11">HO3-R19</strain>
    </source>
</reference>
<dbReference type="InterPro" id="IPR003661">
    <property type="entry name" value="HisK_dim/P_dom"/>
</dbReference>
<reference evidence="11" key="1">
    <citation type="submission" date="2013-08" db="EMBL/GenBank/DDBJ databases">
        <title>Genome sequencing of Arenimonas donghaensis.</title>
        <authorList>
            <person name="Chen F."/>
            <person name="Wang G."/>
        </authorList>
    </citation>
    <scope>NUCLEOTIDE SEQUENCE [LARGE SCALE GENOMIC DNA]</scope>
    <source>
        <strain evidence="11">HO3-R19</strain>
    </source>
</reference>
<sequence>MSAKRSLGQVLARQWIAFALVLATCFAAMGLVLLYILEDGFIDDRLAGVAAGIVRLDAARLPERFEAFSPQQAPAGLARDMRGSRPGSIREFRLDDGRYVHVLAGRSPAGDDYFLVYDVSDQLRVNQALAAAWPWLLAMAAALVLISWLLSRALVVRIARRARGLIAQIGASTDPDALKAFAAREEIAEFSQMARWAADSWSARLQALALERETLGFLGHELRTPLQSARTSLALLQDDPGNQGAWTRLQRAQDRLLRASQSVLWLASDAEPPADARCGVRKVLDGLVEEFAPLAQGRGQTLELACAGDLHWALPGEVAETVVANGLLNAIQHGGAGRISLQANPTGLVIENPRPAEASTSGFGLGLSLSARLLARFGWTLERTEPDGRVRLHVQSPPIGRGPECATAG</sequence>
<dbReference type="PANTHER" id="PTHR44936">
    <property type="entry name" value="SENSOR PROTEIN CREC"/>
    <property type="match status" value="1"/>
</dbReference>
<dbReference type="InterPro" id="IPR050980">
    <property type="entry name" value="2C_sensor_his_kinase"/>
</dbReference>
<evidence type="ECO:0000256" key="5">
    <source>
        <dbReference type="ARBA" id="ARBA00022553"/>
    </source>
</evidence>